<evidence type="ECO:0000259" key="4">
    <source>
        <dbReference type="Pfam" id="PF20147"/>
    </source>
</evidence>
<feature type="domain" description="Crinkler effector protein N-terminal" evidence="4">
    <location>
        <begin position="3"/>
        <end position="99"/>
    </location>
</feature>
<feature type="non-terminal residue" evidence="5">
    <location>
        <position position="102"/>
    </location>
</feature>
<dbReference type="Pfam" id="PF20147">
    <property type="entry name" value="Crinkler"/>
    <property type="match status" value="1"/>
</dbReference>
<protein>
    <submittedName>
        <fullName evidence="5">9381_t:CDS:1</fullName>
    </submittedName>
</protein>
<evidence type="ECO:0000256" key="2">
    <source>
        <dbReference type="ARBA" id="ARBA00004613"/>
    </source>
</evidence>
<comment type="subcellular location">
    <subcellularLocation>
        <location evidence="1">Host cell</location>
    </subcellularLocation>
    <subcellularLocation>
        <location evidence="2">Secreted</location>
    </subcellularLocation>
</comment>
<dbReference type="InterPro" id="IPR045379">
    <property type="entry name" value="Crinkler_N"/>
</dbReference>
<accession>A0A9N9DXF5</accession>
<evidence type="ECO:0000256" key="3">
    <source>
        <dbReference type="ARBA" id="ARBA00022525"/>
    </source>
</evidence>
<sequence length="102" mass="11280">MSITLVCLVKGNLPANAFAVDINSGKLISHLKDAIKTKKAPEFDHIPADRLKLWKVEIPDDHDSELANPSLHDELLATKKVSKYFPSLPAEECIHVIVEVPT</sequence>
<dbReference type="GO" id="GO:0005576">
    <property type="term" value="C:extracellular region"/>
    <property type="evidence" value="ECO:0007669"/>
    <property type="project" value="UniProtKB-SubCell"/>
</dbReference>
<dbReference type="GO" id="GO:0043657">
    <property type="term" value="C:host cell"/>
    <property type="evidence" value="ECO:0007669"/>
    <property type="project" value="UniProtKB-SubCell"/>
</dbReference>
<comment type="caution">
    <text evidence="5">The sequence shown here is derived from an EMBL/GenBank/DDBJ whole genome shotgun (WGS) entry which is preliminary data.</text>
</comment>
<evidence type="ECO:0000313" key="6">
    <source>
        <dbReference type="Proteomes" id="UP000789739"/>
    </source>
</evidence>
<evidence type="ECO:0000256" key="1">
    <source>
        <dbReference type="ARBA" id="ARBA00004340"/>
    </source>
</evidence>
<gene>
    <name evidence="5" type="ORF">PBRASI_LOCUS10446</name>
</gene>
<dbReference type="Proteomes" id="UP000789739">
    <property type="component" value="Unassembled WGS sequence"/>
</dbReference>
<name>A0A9N9DXF5_9GLOM</name>
<dbReference type="OrthoDB" id="2304312at2759"/>
<proteinExistence type="predicted"/>
<dbReference type="EMBL" id="CAJVPI010003129">
    <property type="protein sequence ID" value="CAG8654653.1"/>
    <property type="molecule type" value="Genomic_DNA"/>
</dbReference>
<reference evidence="5" key="1">
    <citation type="submission" date="2021-06" db="EMBL/GenBank/DDBJ databases">
        <authorList>
            <person name="Kallberg Y."/>
            <person name="Tangrot J."/>
            <person name="Rosling A."/>
        </authorList>
    </citation>
    <scope>NUCLEOTIDE SEQUENCE</scope>
    <source>
        <strain evidence="5">BR232B</strain>
    </source>
</reference>
<organism evidence="5 6">
    <name type="scientific">Paraglomus brasilianum</name>
    <dbReference type="NCBI Taxonomy" id="144538"/>
    <lineage>
        <taxon>Eukaryota</taxon>
        <taxon>Fungi</taxon>
        <taxon>Fungi incertae sedis</taxon>
        <taxon>Mucoromycota</taxon>
        <taxon>Glomeromycotina</taxon>
        <taxon>Glomeromycetes</taxon>
        <taxon>Paraglomerales</taxon>
        <taxon>Paraglomeraceae</taxon>
        <taxon>Paraglomus</taxon>
    </lineage>
</organism>
<keyword evidence="6" id="KW-1185">Reference proteome</keyword>
<keyword evidence="3" id="KW-0964">Secreted</keyword>
<evidence type="ECO:0000313" key="5">
    <source>
        <dbReference type="EMBL" id="CAG8654653.1"/>
    </source>
</evidence>
<dbReference type="AlphaFoldDB" id="A0A9N9DXF5"/>